<evidence type="ECO:0000313" key="1">
    <source>
        <dbReference type="EMBL" id="KAK9326391.1"/>
    </source>
</evidence>
<name>A0ACC3TZT4_9ASCO</name>
<dbReference type="EMBL" id="MU970034">
    <property type="protein sequence ID" value="KAK9326391.1"/>
    <property type="molecule type" value="Genomic_DNA"/>
</dbReference>
<dbReference type="Proteomes" id="UP001489719">
    <property type="component" value="Unassembled WGS sequence"/>
</dbReference>
<reference evidence="2" key="1">
    <citation type="journal article" date="2024" name="Front. Bioeng. Biotechnol.">
        <title>Genome-scale model development and genomic sequencing of the oleaginous clade Lipomyces.</title>
        <authorList>
            <person name="Czajka J.J."/>
            <person name="Han Y."/>
            <person name="Kim J."/>
            <person name="Mondo S.J."/>
            <person name="Hofstad B.A."/>
            <person name="Robles A."/>
            <person name="Haridas S."/>
            <person name="Riley R."/>
            <person name="LaButti K."/>
            <person name="Pangilinan J."/>
            <person name="Andreopoulos W."/>
            <person name="Lipzen A."/>
            <person name="Yan J."/>
            <person name="Wang M."/>
            <person name="Ng V."/>
            <person name="Grigoriev I.V."/>
            <person name="Spatafora J.W."/>
            <person name="Magnuson J.K."/>
            <person name="Baker S.E."/>
            <person name="Pomraning K.R."/>
        </authorList>
    </citation>
    <scope>NUCLEOTIDE SEQUENCE [LARGE SCALE GENOMIC DNA]</scope>
    <source>
        <strain evidence="2">CBS 10300</strain>
    </source>
</reference>
<protein>
    <submittedName>
        <fullName evidence="1">Uncharacterized protein</fullName>
    </submittedName>
</protein>
<gene>
    <name evidence="1" type="ORF">V1517DRAFT_2320</name>
</gene>
<sequence>MMLQLRSYSSGEAKPSGCSNCLQRYSTQSKSFKDFRNSNIKEIICDLSSLEESQSLQFMLVLVESSACQRAEIFTSAALAGHASSILPTDRSNHLLKLVADHRSTSTRTRRSSTGMIDRTSPLSDSAMLDQDDCELCTSGHNVAGSDAIGVNASVGYDLDHEAWNLIHGSDADGDEVKPIIALTRTSAPETLNARSLGRLMYDSSRVFPSPTACGESSKEETTIKGEQLDQGLVSPKSTQSSWSSQQASLSSNPSSPIGPMPMEHVRSASMSSQKEDQFLSLAQRARPPLLRVHAGEDLPSAQRTDDGHTEYHPLVIGDREAVTAFFEAKFRQLQQLACKVVAKAWIKVIEPKKQSNHPYNKGDEFKPDWWPSEARHKEPDHLMKPERLVLLISMLRCGRVELKQLRGATTECAISIPAEKMEVLEEIYYVAEMEERYGKSGTGIPAEESDDEGRSGTDGGTHISDEEDDCGVVVWTIAQEKPPRTVQAAAAAAVQASSRSLTTLASRMPVKPASPAKRSSTELESGSSDSRDVVESQRPAIRPCTHTKFEPLQLQNPAQQSSIDLNFRRFNDKHISRPQNQDTHAAHYLHFHGNPLTAESVSAASLNIFTPRDARNVTDESQFDYGHRLVPKSCSAADDVLVAPPPLLNQRRYTTGSLQDLISDAPADPSSSGSDATFYAFPQPRRHSQQVAMATQPGIFPRAGSTGTGIEASFDNGDNYAGFVQMLSEVVSSLQPPKAGHSAPSDTRMIANGDFVNSDQVSFVDNDLDHIAAYAAGYGGMPASMIGVSELGGLV</sequence>
<keyword evidence="2" id="KW-1185">Reference proteome</keyword>
<organism evidence="1 2">
    <name type="scientific">Lipomyces orientalis</name>
    <dbReference type="NCBI Taxonomy" id="1233043"/>
    <lineage>
        <taxon>Eukaryota</taxon>
        <taxon>Fungi</taxon>
        <taxon>Dikarya</taxon>
        <taxon>Ascomycota</taxon>
        <taxon>Saccharomycotina</taxon>
        <taxon>Lipomycetes</taxon>
        <taxon>Lipomycetales</taxon>
        <taxon>Lipomycetaceae</taxon>
        <taxon>Lipomyces</taxon>
    </lineage>
</organism>
<proteinExistence type="predicted"/>
<accession>A0ACC3TZT4</accession>
<comment type="caution">
    <text evidence="1">The sequence shown here is derived from an EMBL/GenBank/DDBJ whole genome shotgun (WGS) entry which is preliminary data.</text>
</comment>
<evidence type="ECO:0000313" key="2">
    <source>
        <dbReference type="Proteomes" id="UP001489719"/>
    </source>
</evidence>